<sequence>MDRDRHLHRRRNIRLGLDLRESSTFLPSKNKINKPMVHATYDNEYRESSVIILTETWLGDDVPDGSVSLDIFTLFRQDVSAVGTDKCKEADIKIYPKNNPWITKELRTLMANKRNAMKSGDAEAIRRSREDLKEGIEKCKRKHKTKNPIKIKRDDIETCETYVFWIANHQELTLESHIDLTVKKAMTKLYSKRILKRFKLSPRILDVFYQATIVSTLIFGLSIWSAGINESSHRKINQIRKIGRKISQRSKGIYEKVEKLI</sequence>
<evidence type="ECO:0000259" key="2">
    <source>
        <dbReference type="Pfam" id="PF09004"/>
    </source>
</evidence>
<dbReference type="OrthoDB" id="10037236at2759"/>
<dbReference type="GO" id="GO:0016706">
    <property type="term" value="F:2-oxoglutarate-dependent dioxygenase activity"/>
    <property type="evidence" value="ECO:0007669"/>
    <property type="project" value="InterPro"/>
</dbReference>
<evidence type="ECO:0000256" key="1">
    <source>
        <dbReference type="SAM" id="Phobius"/>
    </source>
</evidence>
<organism evidence="3">
    <name type="scientific">Capitella teleta</name>
    <name type="common">Polychaete worm</name>
    <dbReference type="NCBI Taxonomy" id="283909"/>
    <lineage>
        <taxon>Eukaryota</taxon>
        <taxon>Metazoa</taxon>
        <taxon>Spiralia</taxon>
        <taxon>Lophotrochozoa</taxon>
        <taxon>Annelida</taxon>
        <taxon>Polychaeta</taxon>
        <taxon>Sedentaria</taxon>
        <taxon>Scolecida</taxon>
        <taxon>Capitellidae</taxon>
        <taxon>Capitella</taxon>
    </lineage>
</organism>
<dbReference type="InterPro" id="IPR015095">
    <property type="entry name" value="AlkB_hom8_N"/>
</dbReference>
<keyword evidence="1" id="KW-0472">Membrane</keyword>
<accession>R7UGT2</accession>
<feature type="domain" description="Alkylated DNA repair protein AlkB homologue 8 N-terminal" evidence="2">
    <location>
        <begin position="176"/>
        <end position="213"/>
    </location>
</feature>
<dbReference type="HOGENOM" id="CLU_1066511_0_0_1"/>
<gene>
    <name evidence="3" type="ORF">CAPTEDRAFT_200050</name>
</gene>
<dbReference type="OMA" id="CWGSSIA"/>
<dbReference type="AlphaFoldDB" id="R7UGT2"/>
<feature type="transmembrane region" description="Helical" evidence="1">
    <location>
        <begin position="207"/>
        <end position="227"/>
    </location>
</feature>
<evidence type="ECO:0000313" key="3">
    <source>
        <dbReference type="EMBL" id="ELU05754.1"/>
    </source>
</evidence>
<dbReference type="EnsemblMetazoa" id="CapteT200050">
    <property type="protein sequence ID" value="CapteP200050"/>
    <property type="gene ID" value="CapteG200050"/>
</dbReference>
<protein>
    <recommendedName>
        <fullName evidence="2">Alkylated DNA repair protein AlkB homologue 8 N-terminal domain-containing protein</fullName>
    </recommendedName>
</protein>
<dbReference type="Pfam" id="PF09004">
    <property type="entry name" value="ALKBH8_N"/>
    <property type="match status" value="1"/>
</dbReference>
<keyword evidence="1" id="KW-0812">Transmembrane</keyword>
<proteinExistence type="predicted"/>
<evidence type="ECO:0000313" key="4">
    <source>
        <dbReference type="EnsemblMetazoa" id="CapteP200050"/>
    </source>
</evidence>
<name>R7UGT2_CAPTE</name>
<reference evidence="4" key="3">
    <citation type="submission" date="2015-06" db="UniProtKB">
        <authorList>
            <consortium name="EnsemblMetazoa"/>
        </authorList>
    </citation>
    <scope>IDENTIFICATION</scope>
</reference>
<dbReference type="EMBL" id="KB301284">
    <property type="protein sequence ID" value="ELU05754.1"/>
    <property type="molecule type" value="Genomic_DNA"/>
</dbReference>
<dbReference type="Proteomes" id="UP000014760">
    <property type="component" value="Unassembled WGS sequence"/>
</dbReference>
<reference evidence="5" key="1">
    <citation type="submission" date="2012-12" db="EMBL/GenBank/DDBJ databases">
        <authorList>
            <person name="Hellsten U."/>
            <person name="Grimwood J."/>
            <person name="Chapman J.A."/>
            <person name="Shapiro H."/>
            <person name="Aerts A."/>
            <person name="Otillar R.P."/>
            <person name="Terry A.Y."/>
            <person name="Boore J.L."/>
            <person name="Simakov O."/>
            <person name="Marletaz F."/>
            <person name="Cho S.-J."/>
            <person name="Edsinger-Gonzales E."/>
            <person name="Havlak P."/>
            <person name="Kuo D.-H."/>
            <person name="Larsson T."/>
            <person name="Lv J."/>
            <person name="Arendt D."/>
            <person name="Savage R."/>
            <person name="Osoegawa K."/>
            <person name="de Jong P."/>
            <person name="Lindberg D.R."/>
            <person name="Seaver E.C."/>
            <person name="Weisblat D.A."/>
            <person name="Putnam N.H."/>
            <person name="Grigoriev I.V."/>
            <person name="Rokhsar D.S."/>
        </authorList>
    </citation>
    <scope>NUCLEOTIDE SEQUENCE</scope>
    <source>
        <strain evidence="5">I ESC-2004</strain>
    </source>
</reference>
<keyword evidence="1" id="KW-1133">Transmembrane helix</keyword>
<dbReference type="GO" id="GO:0008168">
    <property type="term" value="F:methyltransferase activity"/>
    <property type="evidence" value="ECO:0007669"/>
    <property type="project" value="InterPro"/>
</dbReference>
<dbReference type="EMBL" id="AMQN01007739">
    <property type="status" value="NOT_ANNOTATED_CDS"/>
    <property type="molecule type" value="Genomic_DNA"/>
</dbReference>
<reference evidence="3 5" key="2">
    <citation type="journal article" date="2013" name="Nature">
        <title>Insights into bilaterian evolution from three spiralian genomes.</title>
        <authorList>
            <person name="Simakov O."/>
            <person name="Marletaz F."/>
            <person name="Cho S.J."/>
            <person name="Edsinger-Gonzales E."/>
            <person name="Havlak P."/>
            <person name="Hellsten U."/>
            <person name="Kuo D.H."/>
            <person name="Larsson T."/>
            <person name="Lv J."/>
            <person name="Arendt D."/>
            <person name="Savage R."/>
            <person name="Osoegawa K."/>
            <person name="de Jong P."/>
            <person name="Grimwood J."/>
            <person name="Chapman J.A."/>
            <person name="Shapiro H."/>
            <person name="Aerts A."/>
            <person name="Otillar R.P."/>
            <person name="Terry A.Y."/>
            <person name="Boore J.L."/>
            <person name="Grigoriev I.V."/>
            <person name="Lindberg D.R."/>
            <person name="Seaver E.C."/>
            <person name="Weisblat D.A."/>
            <person name="Putnam N.H."/>
            <person name="Rokhsar D.S."/>
        </authorList>
    </citation>
    <scope>NUCLEOTIDE SEQUENCE</scope>
    <source>
        <strain evidence="3 5">I ESC-2004</strain>
    </source>
</reference>
<keyword evidence="5" id="KW-1185">Reference proteome</keyword>
<evidence type="ECO:0000313" key="5">
    <source>
        <dbReference type="Proteomes" id="UP000014760"/>
    </source>
</evidence>